<evidence type="ECO:0000313" key="2">
    <source>
        <dbReference type="EMBL" id="CAD9512329.1"/>
    </source>
</evidence>
<reference evidence="2" key="1">
    <citation type="submission" date="2021-01" db="EMBL/GenBank/DDBJ databases">
        <authorList>
            <person name="Corre E."/>
            <person name="Pelletier E."/>
            <person name="Niang G."/>
            <person name="Scheremetjew M."/>
            <person name="Finn R."/>
            <person name="Kale V."/>
            <person name="Holt S."/>
            <person name="Cochrane G."/>
            <person name="Meng A."/>
            <person name="Brown T."/>
            <person name="Cohen L."/>
        </authorList>
    </citation>
    <scope>NUCLEOTIDE SEQUENCE</scope>
    <source>
        <strain evidence="2">CCMP826</strain>
    </source>
</reference>
<feature type="region of interest" description="Disordered" evidence="1">
    <location>
        <begin position="1"/>
        <end position="24"/>
    </location>
</feature>
<dbReference type="AlphaFoldDB" id="A0A7S2I8S1"/>
<proteinExistence type="predicted"/>
<name>A0A7S2I8S1_9STRA</name>
<feature type="compositionally biased region" description="Polar residues" evidence="1">
    <location>
        <begin position="1"/>
        <end position="10"/>
    </location>
</feature>
<evidence type="ECO:0000256" key="1">
    <source>
        <dbReference type="SAM" id="MobiDB-lite"/>
    </source>
</evidence>
<dbReference type="EMBL" id="HBGV01017071">
    <property type="protein sequence ID" value="CAD9512329.1"/>
    <property type="molecule type" value="Transcribed_RNA"/>
</dbReference>
<accession>A0A7S2I8S1</accession>
<gene>
    <name evidence="2" type="ORF">HTAM1171_LOCUS10490</name>
</gene>
<organism evidence="2">
    <name type="scientific">Helicotheca tamesis</name>
    <dbReference type="NCBI Taxonomy" id="374047"/>
    <lineage>
        <taxon>Eukaryota</taxon>
        <taxon>Sar</taxon>
        <taxon>Stramenopiles</taxon>
        <taxon>Ochrophyta</taxon>
        <taxon>Bacillariophyta</taxon>
        <taxon>Mediophyceae</taxon>
        <taxon>Lithodesmiophycidae</taxon>
        <taxon>Lithodesmiales</taxon>
        <taxon>Lithodesmiaceae</taxon>
        <taxon>Helicotheca</taxon>
    </lineage>
</organism>
<sequence>MSGECQTRNVNDYDDEEKEDTAPPLDEADIALLKSYGLGPYATSIKEAEEEIKKQMQTVKDLIGIKESDTGLSPPSQWDLVADKQMMSEEAPLQVARCTKIIAGDGENGEGGEGNGGGG</sequence>
<protein>
    <submittedName>
        <fullName evidence="2">Uncharacterized protein</fullName>
    </submittedName>
</protein>